<comment type="caution">
    <text evidence="8">The sequence shown here is derived from an EMBL/GenBank/DDBJ whole genome shotgun (WGS) entry which is preliminary data.</text>
</comment>
<feature type="transmembrane region" description="Helical" evidence="6">
    <location>
        <begin position="213"/>
        <end position="234"/>
    </location>
</feature>
<organism evidence="8 9">
    <name type="scientific">Thalassotalea insulae</name>
    <dbReference type="NCBI Taxonomy" id="2056778"/>
    <lineage>
        <taxon>Bacteria</taxon>
        <taxon>Pseudomonadati</taxon>
        <taxon>Pseudomonadota</taxon>
        <taxon>Gammaproteobacteria</taxon>
        <taxon>Alteromonadales</taxon>
        <taxon>Colwelliaceae</taxon>
        <taxon>Thalassotalea</taxon>
    </lineage>
</organism>
<dbReference type="PANTHER" id="PTHR32234:SF0">
    <property type="entry name" value="THIOL:DISULFIDE INTERCHANGE PROTEIN DSBD"/>
    <property type="match status" value="1"/>
</dbReference>
<evidence type="ECO:0000256" key="1">
    <source>
        <dbReference type="ARBA" id="ARBA00004141"/>
    </source>
</evidence>
<evidence type="ECO:0000313" key="9">
    <source>
        <dbReference type="Proteomes" id="UP001157186"/>
    </source>
</evidence>
<feature type="transmembrane region" description="Helical" evidence="6">
    <location>
        <begin position="20"/>
        <end position="51"/>
    </location>
</feature>
<name>A0ABQ6GVG9_9GAMM</name>
<comment type="subcellular location">
    <subcellularLocation>
        <location evidence="1">Membrane</location>
        <topology evidence="1">Multi-pass membrane protein</topology>
    </subcellularLocation>
</comment>
<keyword evidence="3" id="KW-0201">Cytochrome c-type biogenesis</keyword>
<feature type="transmembrane region" description="Helical" evidence="6">
    <location>
        <begin position="96"/>
        <end position="118"/>
    </location>
</feature>
<keyword evidence="2 6" id="KW-0812">Transmembrane</keyword>
<keyword evidence="9" id="KW-1185">Reference proteome</keyword>
<accession>A0ABQ6GVG9</accession>
<evidence type="ECO:0000313" key="8">
    <source>
        <dbReference type="EMBL" id="GLX79920.1"/>
    </source>
</evidence>
<evidence type="ECO:0000256" key="6">
    <source>
        <dbReference type="SAM" id="Phobius"/>
    </source>
</evidence>
<proteinExistence type="predicted"/>
<sequence length="235" mass="25566">MEFIESLIQSYLSTGELSFVAIALVFFAGVLTSATPCVYPMIPITVGIFGYESKNKANNKLGPVFYIGGLAVIYGGLGVFAASTGKLFGEISTSPFGYILIANLCLIFAAWMMGWVNFPNFTVAQNVQNRFSHPYIRLFLMGGASGLVAAPCTAPVLGMLLLYIASKGDIVYGAILMISFAYGLGALLLLLAFSSQWFSRLPKPGPWMKYNKYLMSLIMLLSAEYFLVEASKLLF</sequence>
<dbReference type="InterPro" id="IPR003834">
    <property type="entry name" value="Cyt_c_assmbl_TM_dom"/>
</dbReference>
<dbReference type="RefSeq" id="WP_284245871.1">
    <property type="nucleotide sequence ID" value="NZ_BSST01000001.1"/>
</dbReference>
<reference evidence="8 9" key="1">
    <citation type="submission" date="2023-03" db="EMBL/GenBank/DDBJ databases">
        <title>Draft genome sequence of Thalassotalea insulae KCTC 62186T.</title>
        <authorList>
            <person name="Sawabe T."/>
        </authorList>
    </citation>
    <scope>NUCLEOTIDE SEQUENCE [LARGE SCALE GENOMIC DNA]</scope>
    <source>
        <strain evidence="8 9">KCTC 62186</strain>
    </source>
</reference>
<evidence type="ECO:0000256" key="5">
    <source>
        <dbReference type="ARBA" id="ARBA00023136"/>
    </source>
</evidence>
<dbReference type="Proteomes" id="UP001157186">
    <property type="component" value="Unassembled WGS sequence"/>
</dbReference>
<evidence type="ECO:0000256" key="2">
    <source>
        <dbReference type="ARBA" id="ARBA00022692"/>
    </source>
</evidence>
<evidence type="ECO:0000256" key="3">
    <source>
        <dbReference type="ARBA" id="ARBA00022748"/>
    </source>
</evidence>
<feature type="domain" description="Cytochrome C biogenesis protein transmembrane" evidence="7">
    <location>
        <begin position="20"/>
        <end position="226"/>
    </location>
</feature>
<evidence type="ECO:0000259" key="7">
    <source>
        <dbReference type="Pfam" id="PF02683"/>
    </source>
</evidence>
<dbReference type="EMBL" id="BSST01000001">
    <property type="protein sequence ID" value="GLX79920.1"/>
    <property type="molecule type" value="Genomic_DNA"/>
</dbReference>
<evidence type="ECO:0000256" key="4">
    <source>
        <dbReference type="ARBA" id="ARBA00022989"/>
    </source>
</evidence>
<protein>
    <submittedName>
        <fullName evidence="8">Cytochrome C biogenesis protein CcdA</fullName>
    </submittedName>
</protein>
<gene>
    <name evidence="8" type="primary">ccdA</name>
    <name evidence="8" type="ORF">tinsulaeT_32600</name>
</gene>
<keyword evidence="4 6" id="KW-1133">Transmembrane helix</keyword>
<feature type="transmembrane region" description="Helical" evidence="6">
    <location>
        <begin position="63"/>
        <end position="84"/>
    </location>
</feature>
<keyword evidence="5 6" id="KW-0472">Membrane</keyword>
<dbReference type="PANTHER" id="PTHR32234">
    <property type="entry name" value="THIOL:DISULFIDE INTERCHANGE PROTEIN DSBD"/>
    <property type="match status" value="1"/>
</dbReference>
<feature type="transmembrane region" description="Helical" evidence="6">
    <location>
        <begin position="138"/>
        <end position="164"/>
    </location>
</feature>
<dbReference type="Pfam" id="PF02683">
    <property type="entry name" value="DsbD_TM"/>
    <property type="match status" value="1"/>
</dbReference>
<feature type="transmembrane region" description="Helical" evidence="6">
    <location>
        <begin position="170"/>
        <end position="193"/>
    </location>
</feature>